<dbReference type="SUPFAM" id="SSF51735">
    <property type="entry name" value="NAD(P)-binding Rossmann-fold domains"/>
    <property type="match status" value="1"/>
</dbReference>
<evidence type="ECO:0000313" key="3">
    <source>
        <dbReference type="Proteomes" id="UP001611383"/>
    </source>
</evidence>
<dbReference type="InterPro" id="IPR016040">
    <property type="entry name" value="NAD(P)-bd_dom"/>
</dbReference>
<dbReference type="PANTHER" id="PTHR43162:SF1">
    <property type="entry name" value="PRESTALK A DIFFERENTIATION PROTEIN A"/>
    <property type="match status" value="1"/>
</dbReference>
<dbReference type="Gene3D" id="3.40.50.720">
    <property type="entry name" value="NAD(P)-binding Rossmann-like Domain"/>
    <property type="match status" value="1"/>
</dbReference>
<reference evidence="2 3" key="1">
    <citation type="submission" date="2019-08" db="EMBL/GenBank/DDBJ databases">
        <title>Archangium and Cystobacter genomes.</title>
        <authorList>
            <person name="Chen I.-C.K."/>
            <person name="Wielgoss S."/>
        </authorList>
    </citation>
    <scope>NUCLEOTIDE SEQUENCE [LARGE SCALE GENOMIC DNA]</scope>
    <source>
        <strain evidence="2 3">Cbm 6</strain>
    </source>
</reference>
<gene>
    <name evidence="2" type="ORF">F0U60_50950</name>
</gene>
<organism evidence="2 3">
    <name type="scientific">Archangium minus</name>
    <dbReference type="NCBI Taxonomy" id="83450"/>
    <lineage>
        <taxon>Bacteria</taxon>
        <taxon>Pseudomonadati</taxon>
        <taxon>Myxococcota</taxon>
        <taxon>Myxococcia</taxon>
        <taxon>Myxococcales</taxon>
        <taxon>Cystobacterineae</taxon>
        <taxon>Archangiaceae</taxon>
        <taxon>Archangium</taxon>
    </lineage>
</organism>
<feature type="domain" description="NAD(P)-binding" evidence="1">
    <location>
        <begin position="17"/>
        <end position="192"/>
    </location>
</feature>
<dbReference type="InterPro" id="IPR036291">
    <property type="entry name" value="NAD(P)-bd_dom_sf"/>
</dbReference>
<dbReference type="Proteomes" id="UP001611383">
    <property type="component" value="Chromosome"/>
</dbReference>
<sequence>MDRRREKHMAGKILIIGATGAVGRELLARLETSGEEVLAASRHPAGAASEVQTRARFVTFDLERPETFAPALDGVDRVFLIARPGDEHADRLALPLIDEMKRRGVRHVVNLSAMGAELRSGFALRKVELYLEDSGIGFTHLRPNWFMQVFSSGTLLAGLRATGEIRIPAGHAKISYIDVRDIASVAALALTEPGHRGKAYTLTGDEALDTTEVAQLLSHAAQRPLRYVPLSEDEARSTLRAAGFPDEWVERLIQFYRFVREGFCAPVSPDVRTVLGRPARTFAAFAREHASLWAAPSV</sequence>
<dbReference type="EMBL" id="CP043494">
    <property type="protein sequence ID" value="WNG51537.1"/>
    <property type="molecule type" value="Genomic_DNA"/>
</dbReference>
<evidence type="ECO:0000313" key="2">
    <source>
        <dbReference type="EMBL" id="WNG51537.1"/>
    </source>
</evidence>
<proteinExistence type="predicted"/>
<accession>A0ABY9X835</accession>
<dbReference type="InterPro" id="IPR051604">
    <property type="entry name" value="Ergot_Alk_Oxidoreductase"/>
</dbReference>
<dbReference type="Gene3D" id="3.90.25.10">
    <property type="entry name" value="UDP-galactose 4-epimerase, domain 1"/>
    <property type="match status" value="1"/>
</dbReference>
<dbReference type="PANTHER" id="PTHR43162">
    <property type="match status" value="1"/>
</dbReference>
<dbReference type="Pfam" id="PF13460">
    <property type="entry name" value="NAD_binding_10"/>
    <property type="match status" value="1"/>
</dbReference>
<dbReference type="CDD" id="cd05269">
    <property type="entry name" value="TMR_SDR_a"/>
    <property type="match status" value="1"/>
</dbReference>
<name>A0ABY9X835_9BACT</name>
<protein>
    <submittedName>
        <fullName evidence="2">SDR family oxidoreductase</fullName>
    </submittedName>
</protein>
<keyword evidence="3" id="KW-1185">Reference proteome</keyword>
<evidence type="ECO:0000259" key="1">
    <source>
        <dbReference type="Pfam" id="PF13460"/>
    </source>
</evidence>